<dbReference type="PANTHER" id="PTHR45953:SF1">
    <property type="entry name" value="IDURONATE 2-SULFATASE"/>
    <property type="match status" value="1"/>
</dbReference>
<dbReference type="GO" id="GO:0046872">
    <property type="term" value="F:metal ion binding"/>
    <property type="evidence" value="ECO:0007669"/>
    <property type="project" value="UniProtKB-KW"/>
</dbReference>
<dbReference type="AlphaFoldDB" id="A0A383EDW4"/>
<dbReference type="SUPFAM" id="SSF53649">
    <property type="entry name" value="Alkaline phosphatase-like"/>
    <property type="match status" value="1"/>
</dbReference>
<gene>
    <name evidence="4" type="ORF">METZ01_LOCUS507414</name>
</gene>
<proteinExistence type="predicted"/>
<sequence>VPQKQPNLLFIQADQLKPQVLPMYGGPAITPHLTGLADNGVTFDNAYCNFPLCAPSRFSMLSGMLASKIGAYDNGAEFPAHIPTMAHYLRIAGYRASLSGKQHFVGPDMLHGFEERLVPELYPTDFSWTPSWDELRMDSNNNASGVIRSGVCKRSVQIDHDEAVSYRAKAKLHDFARMDGAPFFLVASFTHPHEPYCALQ</sequence>
<keyword evidence="1" id="KW-0479">Metal-binding</keyword>
<feature type="domain" description="Sulfatase N-terminal" evidence="3">
    <location>
        <begin position="6"/>
        <end position="196"/>
    </location>
</feature>
<dbReference type="Gene3D" id="3.40.720.10">
    <property type="entry name" value="Alkaline Phosphatase, subunit A"/>
    <property type="match status" value="1"/>
</dbReference>
<dbReference type="InterPro" id="IPR000917">
    <property type="entry name" value="Sulfatase_N"/>
</dbReference>
<dbReference type="GO" id="GO:0005737">
    <property type="term" value="C:cytoplasm"/>
    <property type="evidence" value="ECO:0007669"/>
    <property type="project" value="TreeGrafter"/>
</dbReference>
<accession>A0A383EDW4</accession>
<dbReference type="PANTHER" id="PTHR45953">
    <property type="entry name" value="IDURONATE 2-SULFATASE"/>
    <property type="match status" value="1"/>
</dbReference>
<evidence type="ECO:0000256" key="2">
    <source>
        <dbReference type="ARBA" id="ARBA00022801"/>
    </source>
</evidence>
<keyword evidence="2" id="KW-0378">Hydrolase</keyword>
<dbReference type="InterPro" id="IPR017850">
    <property type="entry name" value="Alkaline_phosphatase_core_sf"/>
</dbReference>
<dbReference type="EMBL" id="UINC01224790">
    <property type="protein sequence ID" value="SVE54560.1"/>
    <property type="molecule type" value="Genomic_DNA"/>
</dbReference>
<dbReference type="Pfam" id="PF00884">
    <property type="entry name" value="Sulfatase"/>
    <property type="match status" value="1"/>
</dbReference>
<feature type="non-terminal residue" evidence="4">
    <location>
        <position position="200"/>
    </location>
</feature>
<reference evidence="4" key="1">
    <citation type="submission" date="2018-05" db="EMBL/GenBank/DDBJ databases">
        <authorList>
            <person name="Lanie J.A."/>
            <person name="Ng W.-L."/>
            <person name="Kazmierczak K.M."/>
            <person name="Andrzejewski T.M."/>
            <person name="Davidsen T.M."/>
            <person name="Wayne K.J."/>
            <person name="Tettelin H."/>
            <person name="Glass J.I."/>
            <person name="Rusch D."/>
            <person name="Podicherti R."/>
            <person name="Tsui H.-C.T."/>
            <person name="Winkler M.E."/>
        </authorList>
    </citation>
    <scope>NUCLEOTIDE SEQUENCE</scope>
</reference>
<dbReference type="GO" id="GO:0008484">
    <property type="term" value="F:sulfuric ester hydrolase activity"/>
    <property type="evidence" value="ECO:0007669"/>
    <property type="project" value="TreeGrafter"/>
</dbReference>
<protein>
    <recommendedName>
        <fullName evidence="3">Sulfatase N-terminal domain-containing protein</fullName>
    </recommendedName>
</protein>
<evidence type="ECO:0000256" key="1">
    <source>
        <dbReference type="ARBA" id="ARBA00022723"/>
    </source>
</evidence>
<evidence type="ECO:0000313" key="4">
    <source>
        <dbReference type="EMBL" id="SVE54560.1"/>
    </source>
</evidence>
<evidence type="ECO:0000259" key="3">
    <source>
        <dbReference type="Pfam" id="PF00884"/>
    </source>
</evidence>
<organism evidence="4">
    <name type="scientific">marine metagenome</name>
    <dbReference type="NCBI Taxonomy" id="408172"/>
    <lineage>
        <taxon>unclassified sequences</taxon>
        <taxon>metagenomes</taxon>
        <taxon>ecological metagenomes</taxon>
    </lineage>
</organism>
<name>A0A383EDW4_9ZZZZ</name>
<feature type="non-terminal residue" evidence="4">
    <location>
        <position position="1"/>
    </location>
</feature>